<organism evidence="2 3">
    <name type="scientific">Phytohabitans houttuyneae</name>
    <dbReference type="NCBI Taxonomy" id="1076126"/>
    <lineage>
        <taxon>Bacteria</taxon>
        <taxon>Bacillati</taxon>
        <taxon>Actinomycetota</taxon>
        <taxon>Actinomycetes</taxon>
        <taxon>Micromonosporales</taxon>
        <taxon>Micromonosporaceae</taxon>
    </lineage>
</organism>
<dbReference type="Proteomes" id="UP000482800">
    <property type="component" value="Unassembled WGS sequence"/>
</dbReference>
<dbReference type="EMBL" id="BLPF01000001">
    <property type="protein sequence ID" value="GFJ77639.1"/>
    <property type="molecule type" value="Genomic_DNA"/>
</dbReference>
<feature type="compositionally biased region" description="Polar residues" evidence="1">
    <location>
        <begin position="59"/>
        <end position="78"/>
    </location>
</feature>
<evidence type="ECO:0000313" key="2">
    <source>
        <dbReference type="EMBL" id="GFJ77639.1"/>
    </source>
</evidence>
<evidence type="ECO:0000313" key="3">
    <source>
        <dbReference type="Proteomes" id="UP000482800"/>
    </source>
</evidence>
<feature type="compositionally biased region" description="Low complexity" evidence="1">
    <location>
        <begin position="40"/>
        <end position="50"/>
    </location>
</feature>
<accession>A0A6V8K670</accession>
<dbReference type="AlphaFoldDB" id="A0A6V8K670"/>
<reference evidence="2 3" key="2">
    <citation type="submission" date="2020-03" db="EMBL/GenBank/DDBJ databases">
        <authorList>
            <person name="Ichikawa N."/>
            <person name="Kimura A."/>
            <person name="Kitahashi Y."/>
            <person name="Uohara A."/>
        </authorList>
    </citation>
    <scope>NUCLEOTIDE SEQUENCE [LARGE SCALE GENOMIC DNA]</scope>
    <source>
        <strain evidence="2 3">NBRC 108639</strain>
    </source>
</reference>
<sequence length="78" mass="8089">MPTVLPGPDLMAGIEVRTAARIDGAAFHTRGIWPPTPAWPSITGHSGSSIHGEHPPRAVTNSSIAPSRSVTADQVQAV</sequence>
<protein>
    <submittedName>
        <fullName evidence="2">Uncharacterized protein</fullName>
    </submittedName>
</protein>
<comment type="caution">
    <text evidence="2">The sequence shown here is derived from an EMBL/GenBank/DDBJ whole genome shotgun (WGS) entry which is preliminary data.</text>
</comment>
<keyword evidence="3" id="KW-1185">Reference proteome</keyword>
<gene>
    <name evidence="2" type="ORF">Phou_018190</name>
</gene>
<name>A0A6V8K670_9ACTN</name>
<proteinExistence type="predicted"/>
<feature type="region of interest" description="Disordered" evidence="1">
    <location>
        <begin position="33"/>
        <end position="78"/>
    </location>
</feature>
<evidence type="ECO:0000256" key="1">
    <source>
        <dbReference type="SAM" id="MobiDB-lite"/>
    </source>
</evidence>
<reference evidence="2 3" key="1">
    <citation type="submission" date="2020-03" db="EMBL/GenBank/DDBJ databases">
        <title>Whole genome shotgun sequence of Phytohabitans houttuyneae NBRC 108639.</title>
        <authorList>
            <person name="Komaki H."/>
            <person name="Tamura T."/>
        </authorList>
    </citation>
    <scope>NUCLEOTIDE SEQUENCE [LARGE SCALE GENOMIC DNA]</scope>
    <source>
        <strain evidence="2 3">NBRC 108639</strain>
    </source>
</reference>